<evidence type="ECO:0000313" key="1">
    <source>
        <dbReference type="EMBL" id="HIZ85182.1"/>
    </source>
</evidence>
<accession>A0A9D2GN81</accession>
<name>A0A9D2GN81_9BACT</name>
<comment type="caution">
    <text evidence="1">The sequence shown here is derived from an EMBL/GenBank/DDBJ whole genome shotgun (WGS) entry which is preliminary data.</text>
</comment>
<reference evidence="1" key="1">
    <citation type="journal article" date="2021" name="PeerJ">
        <title>Extensive microbial diversity within the chicken gut microbiome revealed by metagenomics and culture.</title>
        <authorList>
            <person name="Gilroy R."/>
            <person name="Ravi A."/>
            <person name="Getino M."/>
            <person name="Pursley I."/>
            <person name="Horton D.L."/>
            <person name="Alikhan N.F."/>
            <person name="Baker D."/>
            <person name="Gharbi K."/>
            <person name="Hall N."/>
            <person name="Watson M."/>
            <person name="Adriaenssens E.M."/>
            <person name="Foster-Nyarko E."/>
            <person name="Jarju S."/>
            <person name="Secka A."/>
            <person name="Antonio M."/>
            <person name="Oren A."/>
            <person name="Chaudhuri R.R."/>
            <person name="La Ragione R."/>
            <person name="Hildebrand F."/>
            <person name="Pallen M.J."/>
        </authorList>
    </citation>
    <scope>NUCLEOTIDE SEQUENCE</scope>
    <source>
        <strain evidence="1">Gambia16-554</strain>
    </source>
</reference>
<gene>
    <name evidence="1" type="ORF">IAC04_01670</name>
</gene>
<sequence length="72" mass="7969">MKTDNIQALKDALADFSKAETEYDNYINTTWATDPDAEEMTTQLMGLIITFGEILAETVEHVIADETGVQSV</sequence>
<dbReference type="Proteomes" id="UP000824115">
    <property type="component" value="Unassembled WGS sequence"/>
</dbReference>
<dbReference type="AlphaFoldDB" id="A0A9D2GN81"/>
<protein>
    <submittedName>
        <fullName evidence="1">Uncharacterized protein</fullName>
    </submittedName>
</protein>
<proteinExistence type="predicted"/>
<organism evidence="1 2">
    <name type="scientific">Candidatus Coprenecus stercoravium</name>
    <dbReference type="NCBI Taxonomy" id="2840735"/>
    <lineage>
        <taxon>Bacteria</taxon>
        <taxon>Pseudomonadati</taxon>
        <taxon>Bacteroidota</taxon>
        <taxon>Bacteroidia</taxon>
        <taxon>Bacteroidales</taxon>
        <taxon>Rikenellaceae</taxon>
        <taxon>Rikenellaceae incertae sedis</taxon>
        <taxon>Candidatus Coprenecus</taxon>
    </lineage>
</organism>
<evidence type="ECO:0000313" key="2">
    <source>
        <dbReference type="Proteomes" id="UP000824115"/>
    </source>
</evidence>
<dbReference type="EMBL" id="DXAW01000032">
    <property type="protein sequence ID" value="HIZ85182.1"/>
    <property type="molecule type" value="Genomic_DNA"/>
</dbReference>
<reference evidence="1" key="2">
    <citation type="submission" date="2021-04" db="EMBL/GenBank/DDBJ databases">
        <authorList>
            <person name="Gilroy R."/>
        </authorList>
    </citation>
    <scope>NUCLEOTIDE SEQUENCE</scope>
    <source>
        <strain evidence="1">Gambia16-554</strain>
    </source>
</reference>